<sequence length="86" mass="9980">MAIIESNDPNLIHIISKTDQTDISSFIQKLDKIYTIEHINVIKDQENLVHILKFKDDKDANEVKQMINMSEEKKDLFAESKSFTSI</sequence>
<protein>
    <submittedName>
        <fullName evidence="1">Uncharacterized protein</fullName>
    </submittedName>
</protein>
<gene>
    <name evidence="1" type="ORF">JXQ802_LOCUS43297</name>
</gene>
<organism evidence="1 2">
    <name type="scientific">Rotaria sordida</name>
    <dbReference type="NCBI Taxonomy" id="392033"/>
    <lineage>
        <taxon>Eukaryota</taxon>
        <taxon>Metazoa</taxon>
        <taxon>Spiralia</taxon>
        <taxon>Gnathifera</taxon>
        <taxon>Rotifera</taxon>
        <taxon>Eurotatoria</taxon>
        <taxon>Bdelloidea</taxon>
        <taxon>Philodinida</taxon>
        <taxon>Philodinidae</taxon>
        <taxon>Rotaria</taxon>
    </lineage>
</organism>
<dbReference type="AlphaFoldDB" id="A0A815WQG4"/>
<name>A0A815WQG4_9BILA</name>
<keyword evidence="2" id="KW-1185">Reference proteome</keyword>
<evidence type="ECO:0000313" key="2">
    <source>
        <dbReference type="Proteomes" id="UP000663870"/>
    </source>
</evidence>
<evidence type="ECO:0000313" key="1">
    <source>
        <dbReference type="EMBL" id="CAF1546225.1"/>
    </source>
</evidence>
<dbReference type="Proteomes" id="UP000663870">
    <property type="component" value="Unassembled WGS sequence"/>
</dbReference>
<comment type="caution">
    <text evidence="1">The sequence shown here is derived from an EMBL/GenBank/DDBJ whole genome shotgun (WGS) entry which is preliminary data.</text>
</comment>
<reference evidence="1" key="1">
    <citation type="submission" date="2021-02" db="EMBL/GenBank/DDBJ databases">
        <authorList>
            <person name="Nowell W R."/>
        </authorList>
    </citation>
    <scope>NUCLEOTIDE SEQUENCE</scope>
</reference>
<dbReference type="EMBL" id="CAJNOL010003096">
    <property type="protein sequence ID" value="CAF1546225.1"/>
    <property type="molecule type" value="Genomic_DNA"/>
</dbReference>
<accession>A0A815WQG4</accession>
<proteinExistence type="predicted"/>